<keyword evidence="3" id="KW-1003">Cell membrane</keyword>
<comment type="caution">
    <text evidence="10">The sequence shown here is derived from an EMBL/GenBank/DDBJ whole genome shotgun (WGS) entry which is preliminary data.</text>
</comment>
<protein>
    <submittedName>
        <fullName evidence="10">Chemotaxis protein MotB</fullName>
    </submittedName>
</protein>
<evidence type="ECO:0000256" key="4">
    <source>
        <dbReference type="ARBA" id="ARBA00022692"/>
    </source>
</evidence>
<keyword evidence="6 7" id="KW-0472">Membrane</keyword>
<evidence type="ECO:0000256" key="7">
    <source>
        <dbReference type="PROSITE-ProRule" id="PRU00473"/>
    </source>
</evidence>
<dbReference type="PANTHER" id="PTHR30329">
    <property type="entry name" value="STATOR ELEMENT OF FLAGELLAR MOTOR COMPLEX"/>
    <property type="match status" value="1"/>
</dbReference>
<keyword evidence="4" id="KW-0812">Transmembrane</keyword>
<dbReference type="AlphaFoldDB" id="A0A840USF6"/>
<evidence type="ECO:0000256" key="5">
    <source>
        <dbReference type="ARBA" id="ARBA00022989"/>
    </source>
</evidence>
<evidence type="ECO:0000256" key="2">
    <source>
        <dbReference type="ARBA" id="ARBA00008914"/>
    </source>
</evidence>
<keyword evidence="5" id="KW-1133">Transmembrane helix</keyword>
<evidence type="ECO:0000313" key="11">
    <source>
        <dbReference type="Proteomes" id="UP000559117"/>
    </source>
</evidence>
<dbReference type="Pfam" id="PF00691">
    <property type="entry name" value="OmpA"/>
    <property type="match status" value="1"/>
</dbReference>
<dbReference type="Proteomes" id="UP000559117">
    <property type="component" value="Unassembled WGS sequence"/>
</dbReference>
<comment type="similarity">
    <text evidence="2">Belongs to the MotB family.</text>
</comment>
<evidence type="ECO:0000256" key="6">
    <source>
        <dbReference type="ARBA" id="ARBA00023136"/>
    </source>
</evidence>
<sequence length="257" mass="28877">MARKKRGKPKEEHPSEAWLLPYSDLMTLLLALFIVLYAVNASSQTSTQTEVMASFRHGFNAGGISFFNKMGSQSGYSAYLTQNETKEKSAKSYMAENDQLEREKEKLEKYIKENNLQSEVSAQLIEPGLMIRIKEKALFASGSAELSNDSNKVTTIVANLLGEVSQNVIISGHTDNVPISNSRYPSNWELSSQRALNFMEAVLYKNAKLNPARFQATGYSQYHPIAPNDTEENRAQNRRVEVLVARSAKMPEMQQIK</sequence>
<dbReference type="GO" id="GO:0005886">
    <property type="term" value="C:plasma membrane"/>
    <property type="evidence" value="ECO:0007669"/>
    <property type="project" value="UniProtKB-SubCell"/>
</dbReference>
<keyword evidence="11" id="KW-1185">Reference proteome</keyword>
<dbReference type="RefSeq" id="WP_183860313.1">
    <property type="nucleotide sequence ID" value="NZ_JACHFH010000009.1"/>
</dbReference>
<dbReference type="SUPFAM" id="SSF103088">
    <property type="entry name" value="OmpA-like"/>
    <property type="match status" value="1"/>
</dbReference>
<organism evidence="10 11">
    <name type="scientific">Pectinatus brassicae</name>
    <dbReference type="NCBI Taxonomy" id="862415"/>
    <lineage>
        <taxon>Bacteria</taxon>
        <taxon>Bacillati</taxon>
        <taxon>Bacillota</taxon>
        <taxon>Negativicutes</taxon>
        <taxon>Selenomonadales</taxon>
        <taxon>Selenomonadaceae</taxon>
        <taxon>Pectinatus</taxon>
    </lineage>
</organism>
<name>A0A840USF6_9FIRM</name>
<dbReference type="InterPro" id="IPR036737">
    <property type="entry name" value="OmpA-like_sf"/>
</dbReference>
<evidence type="ECO:0000256" key="3">
    <source>
        <dbReference type="ARBA" id="ARBA00022475"/>
    </source>
</evidence>
<accession>A0A840USF6</accession>
<dbReference type="InterPro" id="IPR050330">
    <property type="entry name" value="Bact_OuterMem_StrucFunc"/>
</dbReference>
<feature type="coiled-coil region" evidence="8">
    <location>
        <begin position="83"/>
        <end position="120"/>
    </location>
</feature>
<dbReference type="PROSITE" id="PS51123">
    <property type="entry name" value="OMPA_2"/>
    <property type="match status" value="1"/>
</dbReference>
<dbReference type="PANTHER" id="PTHR30329:SF21">
    <property type="entry name" value="LIPOPROTEIN YIAD-RELATED"/>
    <property type="match status" value="1"/>
</dbReference>
<evidence type="ECO:0000256" key="8">
    <source>
        <dbReference type="SAM" id="Coils"/>
    </source>
</evidence>
<dbReference type="CDD" id="cd07185">
    <property type="entry name" value="OmpA_C-like"/>
    <property type="match status" value="1"/>
</dbReference>
<dbReference type="InterPro" id="IPR006665">
    <property type="entry name" value="OmpA-like"/>
</dbReference>
<evidence type="ECO:0000259" key="9">
    <source>
        <dbReference type="PROSITE" id="PS51123"/>
    </source>
</evidence>
<proteinExistence type="inferred from homology"/>
<evidence type="ECO:0000256" key="1">
    <source>
        <dbReference type="ARBA" id="ARBA00004162"/>
    </source>
</evidence>
<reference evidence="10 11" key="1">
    <citation type="submission" date="2020-08" db="EMBL/GenBank/DDBJ databases">
        <title>Genomic Encyclopedia of Type Strains, Phase IV (KMG-IV): sequencing the most valuable type-strain genomes for metagenomic binning, comparative biology and taxonomic classification.</title>
        <authorList>
            <person name="Goeker M."/>
        </authorList>
    </citation>
    <scope>NUCLEOTIDE SEQUENCE [LARGE SCALE GENOMIC DNA]</scope>
    <source>
        <strain evidence="10 11">DSM 24661</strain>
    </source>
</reference>
<dbReference type="EMBL" id="JACHFH010000009">
    <property type="protein sequence ID" value="MBB5335893.1"/>
    <property type="molecule type" value="Genomic_DNA"/>
</dbReference>
<gene>
    <name evidence="10" type="ORF">HNR32_001027</name>
</gene>
<feature type="domain" description="OmpA-like" evidence="9">
    <location>
        <begin position="126"/>
        <end position="248"/>
    </location>
</feature>
<dbReference type="InterPro" id="IPR025713">
    <property type="entry name" value="MotB-like_N_dom"/>
</dbReference>
<comment type="subcellular location">
    <subcellularLocation>
        <location evidence="1">Cell membrane</location>
        <topology evidence="1">Single-pass membrane protein</topology>
    </subcellularLocation>
</comment>
<dbReference type="Pfam" id="PF13677">
    <property type="entry name" value="MotB_plug"/>
    <property type="match status" value="1"/>
</dbReference>
<evidence type="ECO:0000313" key="10">
    <source>
        <dbReference type="EMBL" id="MBB5335893.1"/>
    </source>
</evidence>
<dbReference type="Gene3D" id="3.30.1330.60">
    <property type="entry name" value="OmpA-like domain"/>
    <property type="match status" value="1"/>
</dbReference>
<keyword evidence="8" id="KW-0175">Coiled coil</keyword>